<dbReference type="SUPFAM" id="SSF55486">
    <property type="entry name" value="Metalloproteases ('zincins'), catalytic domain"/>
    <property type="match status" value="1"/>
</dbReference>
<dbReference type="GO" id="GO:0004222">
    <property type="term" value="F:metalloendopeptidase activity"/>
    <property type="evidence" value="ECO:0007669"/>
    <property type="project" value="InterPro"/>
</dbReference>
<evidence type="ECO:0000313" key="7">
    <source>
        <dbReference type="EMBL" id="KAJ8379950.1"/>
    </source>
</evidence>
<evidence type="ECO:0000256" key="3">
    <source>
        <dbReference type="ARBA" id="ARBA00022801"/>
    </source>
</evidence>
<dbReference type="GO" id="GO:0006508">
    <property type="term" value="P:proteolysis"/>
    <property type="evidence" value="ECO:0007669"/>
    <property type="project" value="UniProtKB-KW"/>
</dbReference>
<dbReference type="InterPro" id="IPR024079">
    <property type="entry name" value="MetalloPept_cat_dom_sf"/>
</dbReference>
<sequence>MRPKPAHRFTSEFNSRARLGNTDIGAVNGKPFIPSPTHPETEAIERRATSETTQYKGPIPSPSAQGYAAAPPWPAGSVHHKAPADERAAVRAYAGLETGSAQGSRAHRCKRLRGPRESLGPMPGLAFAKKTLRWRLLTEGFSTHLPAQQQRRVVALAFRRWAAALISVWDSVLPAVAHSAKMCTDSADLCLRVLVPVTLRDVTWAVPWLSDGPGGELAHTSQPGEIHLDDDEPFSVSPSDRGVDLLQRGNSGIRPVGQEGHPGAVRVRCSFDTVFDWVRKGPQAQPGEPPVIWFNTYFLRGGQYRLYENRRGTTSTGTPPGAGLEGAARWRHRYLRPHLDH</sequence>
<organism evidence="7 8">
    <name type="scientific">Synaphobranchus kaupii</name>
    <name type="common">Kaup's arrowtooth eel</name>
    <dbReference type="NCBI Taxonomy" id="118154"/>
    <lineage>
        <taxon>Eukaryota</taxon>
        <taxon>Metazoa</taxon>
        <taxon>Chordata</taxon>
        <taxon>Craniata</taxon>
        <taxon>Vertebrata</taxon>
        <taxon>Euteleostomi</taxon>
        <taxon>Actinopterygii</taxon>
        <taxon>Neopterygii</taxon>
        <taxon>Teleostei</taxon>
        <taxon>Anguilliformes</taxon>
        <taxon>Synaphobranchidae</taxon>
        <taxon>Synaphobranchus</taxon>
    </lineage>
</organism>
<keyword evidence="8" id="KW-1185">Reference proteome</keyword>
<reference evidence="7" key="1">
    <citation type="journal article" date="2023" name="Science">
        <title>Genome structures resolve the early diversification of teleost fishes.</title>
        <authorList>
            <person name="Parey E."/>
            <person name="Louis A."/>
            <person name="Montfort J."/>
            <person name="Bouchez O."/>
            <person name="Roques C."/>
            <person name="Iampietro C."/>
            <person name="Lluch J."/>
            <person name="Castinel A."/>
            <person name="Donnadieu C."/>
            <person name="Desvignes T."/>
            <person name="Floi Bucao C."/>
            <person name="Jouanno E."/>
            <person name="Wen M."/>
            <person name="Mejri S."/>
            <person name="Dirks R."/>
            <person name="Jansen H."/>
            <person name="Henkel C."/>
            <person name="Chen W.J."/>
            <person name="Zahm M."/>
            <person name="Cabau C."/>
            <person name="Klopp C."/>
            <person name="Thompson A.W."/>
            <person name="Robinson-Rechavi M."/>
            <person name="Braasch I."/>
            <person name="Lecointre G."/>
            <person name="Bobe J."/>
            <person name="Postlethwait J.H."/>
            <person name="Berthelot C."/>
            <person name="Roest Crollius H."/>
            <person name="Guiguen Y."/>
        </authorList>
    </citation>
    <scope>NUCLEOTIDE SEQUENCE</scope>
    <source>
        <strain evidence="7">WJC10195</strain>
    </source>
</reference>
<dbReference type="Proteomes" id="UP001152622">
    <property type="component" value="Chromosome 1"/>
</dbReference>
<comment type="caution">
    <text evidence="7">The sequence shown here is derived from an EMBL/GenBank/DDBJ whole genome shotgun (WGS) entry which is preliminary data.</text>
</comment>
<dbReference type="OrthoDB" id="406838at2759"/>
<evidence type="ECO:0000256" key="1">
    <source>
        <dbReference type="ARBA" id="ARBA00022670"/>
    </source>
</evidence>
<keyword evidence="3" id="KW-0378">Hydrolase</keyword>
<evidence type="ECO:0000259" key="6">
    <source>
        <dbReference type="Pfam" id="PF00413"/>
    </source>
</evidence>
<accession>A0A9Q1JCL4</accession>
<dbReference type="AlphaFoldDB" id="A0A9Q1JCL4"/>
<dbReference type="EMBL" id="JAINUF010000001">
    <property type="protein sequence ID" value="KAJ8379950.1"/>
    <property type="molecule type" value="Genomic_DNA"/>
</dbReference>
<feature type="domain" description="Peptidase M10 metallopeptidase" evidence="6">
    <location>
        <begin position="127"/>
        <end position="246"/>
    </location>
</feature>
<dbReference type="InterPro" id="IPR001818">
    <property type="entry name" value="Pept_M10_metallopeptidase"/>
</dbReference>
<dbReference type="GO" id="GO:0031012">
    <property type="term" value="C:extracellular matrix"/>
    <property type="evidence" value="ECO:0007669"/>
    <property type="project" value="InterPro"/>
</dbReference>
<keyword evidence="2" id="KW-0479">Metal-binding</keyword>
<feature type="compositionally biased region" description="Basic and acidic residues" evidence="5">
    <location>
        <begin position="39"/>
        <end position="49"/>
    </location>
</feature>
<evidence type="ECO:0000256" key="4">
    <source>
        <dbReference type="ARBA" id="ARBA00022833"/>
    </source>
</evidence>
<protein>
    <recommendedName>
        <fullName evidence="6">Peptidase M10 metallopeptidase domain-containing protein</fullName>
    </recommendedName>
</protein>
<gene>
    <name evidence="7" type="ORF">SKAU_G00007280</name>
</gene>
<evidence type="ECO:0000256" key="5">
    <source>
        <dbReference type="SAM" id="MobiDB-lite"/>
    </source>
</evidence>
<dbReference type="GO" id="GO:0008270">
    <property type="term" value="F:zinc ion binding"/>
    <property type="evidence" value="ECO:0007669"/>
    <property type="project" value="InterPro"/>
</dbReference>
<evidence type="ECO:0000313" key="8">
    <source>
        <dbReference type="Proteomes" id="UP001152622"/>
    </source>
</evidence>
<dbReference type="Pfam" id="PF00413">
    <property type="entry name" value="Peptidase_M10"/>
    <property type="match status" value="1"/>
</dbReference>
<evidence type="ECO:0000256" key="2">
    <source>
        <dbReference type="ARBA" id="ARBA00022723"/>
    </source>
</evidence>
<proteinExistence type="predicted"/>
<name>A0A9Q1JCL4_SYNKA</name>
<keyword evidence="4" id="KW-0862">Zinc</keyword>
<keyword evidence="1" id="KW-0645">Protease</keyword>
<feature type="region of interest" description="Disordered" evidence="5">
    <location>
        <begin position="21"/>
        <end position="80"/>
    </location>
</feature>
<dbReference type="Gene3D" id="3.40.390.10">
    <property type="entry name" value="Collagenase (Catalytic Domain)"/>
    <property type="match status" value="1"/>
</dbReference>